<dbReference type="Gene3D" id="3.30.70.20">
    <property type="match status" value="1"/>
</dbReference>
<sequence length="581" mass="66514">MIRYICQHCDNLITETSVCPVCGSRTLVYDTAIYYCDECNAPSFDEICPKCHRKLKRVGKDIRPVFSQERLLIEVLSGEPMAWAGTAVWSTTSNTYLVDGVKHTFNLAELEKKDPEEIIKELEKYKKQNQSFIDNDYNNEHIRAFIELNRFRLNSITEEAITYIKNVSKGYELSEMFVSFSGGKDSTVTSSLAMRALGTEKVMHIYGDTTLEYSESEEYLKAFRASYPQTPMLVAKNRDQQFNDLCEVVGPPSRVMRWCCTVFKTGAITKRIDQIFGDKSKILSFQGIRRAESVSRSKYDRDSKNSKITKQQVSSPIIDWLDFDVWLYILANKIPFNNAYRQGFTRVGCWCCPNNSNWSEFLSAIYMPDAYKKFHDLLYDFAKKVGKEDWKDYVDDGKWKARQGGNGLAYSRNTVVSFKPCVLEEDAYNFDLSKPITEDLYTLFKPFGILNFELGNKRLNEVYVLNKTTGNPVLKLSGRIGTTLLKITILDKSGIFKSKKITEQLLNDQVTKYQTCIGCAYCQAVCRFNALKVVNTQPGNVSNSSIRYTIDSDMCKGCLECVTHFDGGCYMKKVLRVKKEN</sequence>
<dbReference type="Gene3D" id="3.40.50.620">
    <property type="entry name" value="HUPs"/>
    <property type="match status" value="1"/>
</dbReference>
<proteinExistence type="predicted"/>
<accession>A0AB35U3J0</accession>
<evidence type="ECO:0000259" key="1">
    <source>
        <dbReference type="PROSITE" id="PS51379"/>
    </source>
</evidence>
<dbReference type="PANTHER" id="PTHR43196:SF2">
    <property type="entry name" value="PHOSPHOADENOSINE PHOSPHOSULFATE REDUCTASE"/>
    <property type="match status" value="1"/>
</dbReference>
<gene>
    <name evidence="2" type="ORF">MOZ60_01945</name>
</gene>
<dbReference type="RefSeq" id="WP_277652870.1">
    <property type="nucleotide sequence ID" value="NZ_JALBUR010000002.1"/>
</dbReference>
<feature type="domain" description="4Fe-4S ferredoxin-type" evidence="1">
    <location>
        <begin position="507"/>
        <end position="536"/>
    </location>
</feature>
<dbReference type="Pfam" id="PF01507">
    <property type="entry name" value="PAPS_reduct"/>
    <property type="match status" value="1"/>
</dbReference>
<dbReference type="InterPro" id="IPR017896">
    <property type="entry name" value="4Fe4S_Fe-S-bd"/>
</dbReference>
<evidence type="ECO:0000313" key="2">
    <source>
        <dbReference type="EMBL" id="MDX8418852.1"/>
    </source>
</evidence>
<name>A0AB35U3J0_9FIRM</name>
<dbReference type="GO" id="GO:0003824">
    <property type="term" value="F:catalytic activity"/>
    <property type="evidence" value="ECO:0007669"/>
    <property type="project" value="InterPro"/>
</dbReference>
<dbReference type="InterPro" id="IPR014729">
    <property type="entry name" value="Rossmann-like_a/b/a_fold"/>
</dbReference>
<comment type="caution">
    <text evidence="2">The sequence shown here is derived from an EMBL/GenBank/DDBJ whole genome shotgun (WGS) entry which is preliminary data.</text>
</comment>
<protein>
    <submittedName>
        <fullName evidence="2">Phosphoadenosine phosphosulfate reductase family protein</fullName>
    </submittedName>
</protein>
<organism evidence="2 3">
    <name type="scientific">Grylomicrobium aquisgranensis</name>
    <dbReference type="NCBI Taxonomy" id="2926318"/>
    <lineage>
        <taxon>Bacteria</taxon>
        <taxon>Bacillati</taxon>
        <taxon>Bacillota</taxon>
        <taxon>Erysipelotrichia</taxon>
        <taxon>Erysipelotrichales</taxon>
        <taxon>Erysipelotrichaceae</taxon>
        <taxon>Grylomicrobium</taxon>
    </lineage>
</organism>
<dbReference type="InterPro" id="IPR050128">
    <property type="entry name" value="Sulfate_adenylyltrnsfr_sub2"/>
</dbReference>
<dbReference type="InterPro" id="IPR002500">
    <property type="entry name" value="PAPS_reduct_dom"/>
</dbReference>
<dbReference type="SUPFAM" id="SSF52402">
    <property type="entry name" value="Adenine nucleotide alpha hydrolases-like"/>
    <property type="match status" value="1"/>
</dbReference>
<dbReference type="SUPFAM" id="SSF54862">
    <property type="entry name" value="4Fe-4S ferredoxins"/>
    <property type="match status" value="1"/>
</dbReference>
<reference evidence="2 3" key="1">
    <citation type="submission" date="2022-03" db="EMBL/GenBank/DDBJ databases">
        <title>Novel taxa within the pig intestine.</title>
        <authorList>
            <person name="Wylensek D."/>
            <person name="Bishof K."/>
            <person name="Afrizal A."/>
            <person name="Clavel T."/>
        </authorList>
    </citation>
    <scope>NUCLEOTIDE SEQUENCE [LARGE SCALE GENOMIC DNA]</scope>
    <source>
        <strain evidence="2 3">CLA-KB-P133</strain>
    </source>
</reference>
<evidence type="ECO:0000313" key="3">
    <source>
        <dbReference type="Proteomes" id="UP001286174"/>
    </source>
</evidence>
<dbReference type="PANTHER" id="PTHR43196">
    <property type="entry name" value="SULFATE ADENYLYLTRANSFERASE SUBUNIT 2"/>
    <property type="match status" value="1"/>
</dbReference>
<dbReference type="AlphaFoldDB" id="A0AB35U3J0"/>
<keyword evidence="3" id="KW-1185">Reference proteome</keyword>
<dbReference type="Proteomes" id="UP001286174">
    <property type="component" value="Unassembled WGS sequence"/>
</dbReference>
<dbReference type="PROSITE" id="PS51379">
    <property type="entry name" value="4FE4S_FER_2"/>
    <property type="match status" value="1"/>
</dbReference>
<dbReference type="EMBL" id="JALBUR010000002">
    <property type="protein sequence ID" value="MDX8418852.1"/>
    <property type="molecule type" value="Genomic_DNA"/>
</dbReference>